<organism evidence="8 9">
    <name type="scientific">Parabacteroides gordonii MS-1 = DSM 23371</name>
    <dbReference type="NCBI Taxonomy" id="1203610"/>
    <lineage>
        <taxon>Bacteria</taxon>
        <taxon>Pseudomonadati</taxon>
        <taxon>Bacteroidota</taxon>
        <taxon>Bacteroidia</taxon>
        <taxon>Bacteroidales</taxon>
        <taxon>Tannerellaceae</taxon>
        <taxon>Parabacteroides</taxon>
    </lineage>
</organism>
<evidence type="ECO:0000256" key="3">
    <source>
        <dbReference type="ARBA" id="ARBA00022729"/>
    </source>
</evidence>
<evidence type="ECO:0000256" key="2">
    <source>
        <dbReference type="ARBA" id="ARBA00006275"/>
    </source>
</evidence>
<dbReference type="InterPro" id="IPR012944">
    <property type="entry name" value="SusD_RagB_dom"/>
</dbReference>
<name>A0A0F5JKP9_9BACT</name>
<evidence type="ECO:0008006" key="10">
    <source>
        <dbReference type="Google" id="ProtNLM"/>
    </source>
</evidence>
<dbReference type="STRING" id="1203610.HMPREF1536_01159"/>
<protein>
    <recommendedName>
        <fullName evidence="10">RagB/SusD domain-containing protein</fullName>
    </recommendedName>
</protein>
<evidence type="ECO:0000256" key="5">
    <source>
        <dbReference type="ARBA" id="ARBA00023237"/>
    </source>
</evidence>
<accession>A0A0F5JKP9</accession>
<evidence type="ECO:0000313" key="8">
    <source>
        <dbReference type="EMBL" id="KKB58284.1"/>
    </source>
</evidence>
<dbReference type="SUPFAM" id="SSF48452">
    <property type="entry name" value="TPR-like"/>
    <property type="match status" value="1"/>
</dbReference>
<proteinExistence type="inferred from homology"/>
<feature type="domain" description="RagB/SusD" evidence="6">
    <location>
        <begin position="325"/>
        <end position="486"/>
    </location>
</feature>
<reference evidence="8 9" key="1">
    <citation type="submission" date="2013-04" db="EMBL/GenBank/DDBJ databases">
        <title>The Genome Sequence of Parabacteroides gordonii DSM 23371.</title>
        <authorList>
            <consortium name="The Broad Institute Genomics Platform"/>
            <person name="Earl A."/>
            <person name="Ward D."/>
            <person name="Feldgarden M."/>
            <person name="Gevers D."/>
            <person name="Martens E."/>
            <person name="Sakamoto M."/>
            <person name="Benno Y."/>
            <person name="Suzuki N."/>
            <person name="Matsunaga N."/>
            <person name="Koshihara K."/>
            <person name="Seki M."/>
            <person name="Komiya H."/>
            <person name="Walker B."/>
            <person name="Young S."/>
            <person name="Zeng Q."/>
            <person name="Gargeya S."/>
            <person name="Fitzgerald M."/>
            <person name="Haas B."/>
            <person name="Abouelleil A."/>
            <person name="Allen A.W."/>
            <person name="Alvarado L."/>
            <person name="Arachchi H.M."/>
            <person name="Berlin A.M."/>
            <person name="Chapman S.B."/>
            <person name="Gainer-Dewar J."/>
            <person name="Goldberg J."/>
            <person name="Griggs A."/>
            <person name="Gujja S."/>
            <person name="Hansen M."/>
            <person name="Howarth C."/>
            <person name="Imamovic A."/>
            <person name="Ireland A."/>
            <person name="Larimer J."/>
            <person name="McCowan C."/>
            <person name="Murphy C."/>
            <person name="Pearson M."/>
            <person name="Poon T.W."/>
            <person name="Priest M."/>
            <person name="Roberts A."/>
            <person name="Saif S."/>
            <person name="Shea T."/>
            <person name="Sisk P."/>
            <person name="Sykes S."/>
            <person name="Wortman J."/>
            <person name="Nusbaum C."/>
            <person name="Birren B."/>
        </authorList>
    </citation>
    <scope>NUCLEOTIDE SEQUENCE [LARGE SCALE GENOMIC DNA]</scope>
    <source>
        <strain evidence="8 9">MS-1</strain>
    </source>
</reference>
<dbReference type="Proteomes" id="UP000033035">
    <property type="component" value="Unassembled WGS sequence"/>
</dbReference>
<comment type="similarity">
    <text evidence="2">Belongs to the SusD family.</text>
</comment>
<dbReference type="Gene3D" id="1.25.40.390">
    <property type="match status" value="1"/>
</dbReference>
<evidence type="ECO:0000256" key="4">
    <source>
        <dbReference type="ARBA" id="ARBA00023136"/>
    </source>
</evidence>
<feature type="domain" description="SusD-like N-terminal" evidence="7">
    <location>
        <begin position="96"/>
        <end position="225"/>
    </location>
</feature>
<evidence type="ECO:0000313" key="9">
    <source>
        <dbReference type="Proteomes" id="UP000033035"/>
    </source>
</evidence>
<dbReference type="HOGENOM" id="CLU_015553_1_1_10"/>
<dbReference type="PROSITE" id="PS51257">
    <property type="entry name" value="PROKAR_LIPOPROTEIN"/>
    <property type="match status" value="1"/>
</dbReference>
<sequence>MKKSIITVCIACATLTGCVDLMQEPQSFLTPENIEYSEENVVSLTNGLYKTLWWNNWGFNCRPQILGLGADDLIGGSPQKRHYIADELMIDGTTFNGDTETIWQNMYAVIQGCSQLLEGLTVTTDLPDDKKKQYMGEAHFMRAFAYFQLVRWFGDVPGFTDSKCTADILGNTNITRNKVEDIYNLIIIPDLKVAEEYLPNRGRTAAKNSTANKWAAKACLADVYLTMAGWPLKKTENYALARDKAKEIIDNGGFSLVAHYEDLWKEATKSDDQEHIFALNHSVTEQASNYGISYMTSEEEGGWGDYLADAAFYERYPNDERKAFNYVTVFVKKDGEEVPYQNSAMKSPAVNKYRDYGTKTSAQSAGITALYRYADVLLTYAEAQNKADHGPNELAYKCINEIRRRAMGGTDNNLATGLNEEAFDQAVFDERGWEFFAEFKRWFQLIRTEKVYEANQYNSRVKAALDKTGITKDNRRVYLMPLPEREQEDCGFEPNPR</sequence>
<comment type="caution">
    <text evidence="8">The sequence shown here is derived from an EMBL/GenBank/DDBJ whole genome shotgun (WGS) entry which is preliminary data.</text>
</comment>
<dbReference type="AlphaFoldDB" id="A0A0F5JKP9"/>
<keyword evidence="9" id="KW-1185">Reference proteome</keyword>
<dbReference type="InterPro" id="IPR011990">
    <property type="entry name" value="TPR-like_helical_dom_sf"/>
</dbReference>
<gene>
    <name evidence="8" type="ORF">HMPREF1536_01159</name>
</gene>
<dbReference type="GO" id="GO:0009279">
    <property type="term" value="C:cell outer membrane"/>
    <property type="evidence" value="ECO:0007669"/>
    <property type="project" value="UniProtKB-SubCell"/>
</dbReference>
<evidence type="ECO:0000259" key="7">
    <source>
        <dbReference type="Pfam" id="PF14322"/>
    </source>
</evidence>
<dbReference type="RefSeq" id="WP_028727770.1">
    <property type="nucleotide sequence ID" value="NZ_AUAE01000018.1"/>
</dbReference>
<dbReference type="EMBL" id="AQHW01000009">
    <property type="protein sequence ID" value="KKB58284.1"/>
    <property type="molecule type" value="Genomic_DNA"/>
</dbReference>
<comment type="subcellular location">
    <subcellularLocation>
        <location evidence="1">Cell outer membrane</location>
    </subcellularLocation>
</comment>
<evidence type="ECO:0000259" key="6">
    <source>
        <dbReference type="Pfam" id="PF07980"/>
    </source>
</evidence>
<dbReference type="Pfam" id="PF14322">
    <property type="entry name" value="SusD-like_3"/>
    <property type="match status" value="1"/>
</dbReference>
<evidence type="ECO:0000256" key="1">
    <source>
        <dbReference type="ARBA" id="ARBA00004442"/>
    </source>
</evidence>
<keyword evidence="4" id="KW-0472">Membrane</keyword>
<dbReference type="PATRIC" id="fig|1203610.3.peg.1180"/>
<keyword evidence="5" id="KW-0998">Cell outer membrane</keyword>
<dbReference type="Pfam" id="PF07980">
    <property type="entry name" value="SusD_RagB"/>
    <property type="match status" value="1"/>
</dbReference>
<keyword evidence="3" id="KW-0732">Signal</keyword>
<dbReference type="InterPro" id="IPR033985">
    <property type="entry name" value="SusD-like_N"/>
</dbReference>